<evidence type="ECO:0000313" key="3">
    <source>
        <dbReference type="Proteomes" id="UP000070133"/>
    </source>
</evidence>
<gene>
    <name evidence="2" type="ORF">AC578_3874</name>
</gene>
<organism evidence="2 3">
    <name type="scientific">Pseudocercospora eumusae</name>
    <dbReference type="NCBI Taxonomy" id="321146"/>
    <lineage>
        <taxon>Eukaryota</taxon>
        <taxon>Fungi</taxon>
        <taxon>Dikarya</taxon>
        <taxon>Ascomycota</taxon>
        <taxon>Pezizomycotina</taxon>
        <taxon>Dothideomycetes</taxon>
        <taxon>Dothideomycetidae</taxon>
        <taxon>Mycosphaerellales</taxon>
        <taxon>Mycosphaerellaceae</taxon>
        <taxon>Pseudocercospora</taxon>
    </lineage>
</organism>
<dbReference type="OrthoDB" id="3643927at2759"/>
<sequence length="233" mass="26108">MPELKARKTHFKRLPTPRTPSKPSISTHINRPLSLSLAAHTHTQTMPQPITPPPSNPPFDVLTCLETLIKSELQYWLSYLRHVRSPDNPTSWSEILDSSSAPSPKIPALRHILETLPLRYKALASAYRIPSDGLRLSDQLAALLESLRDEDAQGELEGWYEKTLVASKKVRKEVSGLEKEILELEDGRLEELKGCYKVLEDVKVFDGGREEVVGLIAAMDAVGLHCEEVGERE</sequence>
<reference evidence="2 3" key="1">
    <citation type="submission" date="2015-07" db="EMBL/GenBank/DDBJ databases">
        <title>Comparative genomics of the Sigatoka disease complex on banana suggests a link between parallel evolutionary changes in Pseudocercospora fijiensis and Pseudocercospora eumusae and increased virulence on the banana host.</title>
        <authorList>
            <person name="Chang T.-C."/>
            <person name="Salvucci A."/>
            <person name="Crous P.W."/>
            <person name="Stergiopoulos I."/>
        </authorList>
    </citation>
    <scope>NUCLEOTIDE SEQUENCE [LARGE SCALE GENOMIC DNA]</scope>
    <source>
        <strain evidence="2 3">CBS 114824</strain>
    </source>
</reference>
<protein>
    <submittedName>
        <fullName evidence="2">Uncharacterized protein</fullName>
    </submittedName>
</protein>
<accession>A0A139H1N1</accession>
<dbReference type="AlphaFoldDB" id="A0A139H1N1"/>
<name>A0A139H1N1_9PEZI</name>
<dbReference type="EMBL" id="LFZN01000180">
    <property type="protein sequence ID" value="KXS96289.1"/>
    <property type="molecule type" value="Genomic_DNA"/>
</dbReference>
<keyword evidence="3" id="KW-1185">Reference proteome</keyword>
<evidence type="ECO:0000313" key="2">
    <source>
        <dbReference type="EMBL" id="KXS96289.1"/>
    </source>
</evidence>
<comment type="caution">
    <text evidence="2">The sequence shown here is derived from an EMBL/GenBank/DDBJ whole genome shotgun (WGS) entry which is preliminary data.</text>
</comment>
<dbReference type="Proteomes" id="UP000070133">
    <property type="component" value="Unassembled WGS sequence"/>
</dbReference>
<proteinExistence type="predicted"/>
<evidence type="ECO:0000256" key="1">
    <source>
        <dbReference type="SAM" id="MobiDB-lite"/>
    </source>
</evidence>
<feature type="region of interest" description="Disordered" evidence="1">
    <location>
        <begin position="1"/>
        <end position="28"/>
    </location>
</feature>
<feature type="compositionally biased region" description="Polar residues" evidence="1">
    <location>
        <begin position="19"/>
        <end position="28"/>
    </location>
</feature>